<reference evidence="3 4" key="1">
    <citation type="submission" date="2021-06" db="EMBL/GenBank/DDBJ databases">
        <title>Complete genome of Haloferula helveola possessing various polysaccharide degrading enzymes.</title>
        <authorList>
            <person name="Takami H."/>
            <person name="Huang C."/>
            <person name="Hamasaki K."/>
        </authorList>
    </citation>
    <scope>NUCLEOTIDE SEQUENCE [LARGE SCALE GENOMIC DNA]</scope>
    <source>
        <strain evidence="3 4">CN-1</strain>
    </source>
</reference>
<evidence type="ECO:0000256" key="1">
    <source>
        <dbReference type="SAM" id="MobiDB-lite"/>
    </source>
</evidence>
<dbReference type="SUPFAM" id="SSF54928">
    <property type="entry name" value="RNA-binding domain, RBD"/>
    <property type="match status" value="1"/>
</dbReference>
<dbReference type="Gene3D" id="3.30.70.330">
    <property type="match status" value="1"/>
</dbReference>
<dbReference type="InterPro" id="IPR012677">
    <property type="entry name" value="Nucleotide-bd_a/b_plait_sf"/>
</dbReference>
<evidence type="ECO:0000313" key="3">
    <source>
        <dbReference type="EMBL" id="BCX46762.1"/>
    </source>
</evidence>
<dbReference type="PANTHER" id="PTHR48034">
    <property type="entry name" value="TRANSFORMER-2 SEX-DETERMINING PROTEIN-RELATED"/>
    <property type="match status" value="1"/>
</dbReference>
<accession>A0ABM7RBK3</accession>
<dbReference type="PROSITE" id="PS50102">
    <property type="entry name" value="RRM"/>
    <property type="match status" value="1"/>
</dbReference>
<dbReference type="InterPro" id="IPR000504">
    <property type="entry name" value="RRM_dom"/>
</dbReference>
<organism evidence="3 4">
    <name type="scientific">Haloferula helveola</name>
    <dbReference type="NCBI Taxonomy" id="490095"/>
    <lineage>
        <taxon>Bacteria</taxon>
        <taxon>Pseudomonadati</taxon>
        <taxon>Verrucomicrobiota</taxon>
        <taxon>Verrucomicrobiia</taxon>
        <taxon>Verrucomicrobiales</taxon>
        <taxon>Verrucomicrobiaceae</taxon>
        <taxon>Haloferula</taxon>
    </lineage>
</organism>
<sequence>MIKLYIGNLSYETSEQELRELLTPYEPIVDIRRPSDRETGQPRGFAFVTFGTLEDGEKAMTELDGADFGGRALKVSVAEERQSGRHPAERPRRVSMDVEVTRSVDDRPIGPDGKRVRYKGI</sequence>
<evidence type="ECO:0000259" key="2">
    <source>
        <dbReference type="PROSITE" id="PS50102"/>
    </source>
</evidence>
<dbReference type="InterPro" id="IPR035979">
    <property type="entry name" value="RBD_domain_sf"/>
</dbReference>
<keyword evidence="4" id="KW-1185">Reference proteome</keyword>
<feature type="compositionally biased region" description="Basic and acidic residues" evidence="1">
    <location>
        <begin position="77"/>
        <end position="115"/>
    </location>
</feature>
<proteinExistence type="predicted"/>
<dbReference type="SMART" id="SM00360">
    <property type="entry name" value="RRM"/>
    <property type="match status" value="1"/>
</dbReference>
<dbReference type="EMBL" id="AP024702">
    <property type="protein sequence ID" value="BCX46762.1"/>
    <property type="molecule type" value="Genomic_DNA"/>
</dbReference>
<dbReference type="Pfam" id="PF00076">
    <property type="entry name" value="RRM_1"/>
    <property type="match status" value="1"/>
</dbReference>
<evidence type="ECO:0000313" key="4">
    <source>
        <dbReference type="Proteomes" id="UP001374893"/>
    </source>
</evidence>
<dbReference type="InterPro" id="IPR050441">
    <property type="entry name" value="RBM"/>
</dbReference>
<gene>
    <name evidence="3" type="ORF">HAHE_06700</name>
</gene>
<feature type="domain" description="RRM" evidence="2">
    <location>
        <begin position="2"/>
        <end position="80"/>
    </location>
</feature>
<name>A0ABM7RBK3_9BACT</name>
<protein>
    <submittedName>
        <fullName evidence="3">RNA-binding protein</fullName>
    </submittedName>
</protein>
<dbReference type="RefSeq" id="WP_338688642.1">
    <property type="nucleotide sequence ID" value="NZ_AP024702.1"/>
</dbReference>
<feature type="region of interest" description="Disordered" evidence="1">
    <location>
        <begin position="77"/>
        <end position="121"/>
    </location>
</feature>
<dbReference type="Proteomes" id="UP001374893">
    <property type="component" value="Chromosome"/>
</dbReference>